<proteinExistence type="predicted"/>
<keyword evidence="2" id="KW-1185">Reference proteome</keyword>
<gene>
    <name evidence="1" type="ORF">RHMOL_Rhmol13G0182000</name>
</gene>
<dbReference type="Proteomes" id="UP001062846">
    <property type="component" value="Chromosome 13"/>
</dbReference>
<dbReference type="EMBL" id="CM046400">
    <property type="protein sequence ID" value="KAI8524852.1"/>
    <property type="molecule type" value="Genomic_DNA"/>
</dbReference>
<comment type="caution">
    <text evidence="1">The sequence shown here is derived from an EMBL/GenBank/DDBJ whole genome shotgun (WGS) entry which is preliminary data.</text>
</comment>
<name>A0ACC0L931_RHOML</name>
<evidence type="ECO:0000313" key="1">
    <source>
        <dbReference type="EMBL" id="KAI8524852.1"/>
    </source>
</evidence>
<protein>
    <submittedName>
        <fullName evidence="1">Uncharacterized protein</fullName>
    </submittedName>
</protein>
<sequence>MPKGSSTSGQKNEQELPKNAKCLMDCEAADILLGIQEQMVVLSEDPTIKIPIPFDRGLQYAKNGSRYTDPESVRRVLEPLKAHGVSDSEICMIANICPESLDEVFALISSLKFYSKDQCYTSLACSLHISLRPTNAGSIIRLVSSCILISNLLKSNQCTAIYVLFCLRRLVGSFAENCCSVLSGHLPDLIQ</sequence>
<organism evidence="1 2">
    <name type="scientific">Rhododendron molle</name>
    <name type="common">Chinese azalea</name>
    <name type="synonym">Azalea mollis</name>
    <dbReference type="NCBI Taxonomy" id="49168"/>
    <lineage>
        <taxon>Eukaryota</taxon>
        <taxon>Viridiplantae</taxon>
        <taxon>Streptophyta</taxon>
        <taxon>Embryophyta</taxon>
        <taxon>Tracheophyta</taxon>
        <taxon>Spermatophyta</taxon>
        <taxon>Magnoliopsida</taxon>
        <taxon>eudicotyledons</taxon>
        <taxon>Gunneridae</taxon>
        <taxon>Pentapetalae</taxon>
        <taxon>asterids</taxon>
        <taxon>Ericales</taxon>
        <taxon>Ericaceae</taxon>
        <taxon>Ericoideae</taxon>
        <taxon>Rhodoreae</taxon>
        <taxon>Rhododendron</taxon>
    </lineage>
</organism>
<reference evidence="1" key="1">
    <citation type="submission" date="2022-02" db="EMBL/GenBank/DDBJ databases">
        <title>Plant Genome Project.</title>
        <authorList>
            <person name="Zhang R.-G."/>
        </authorList>
    </citation>
    <scope>NUCLEOTIDE SEQUENCE</scope>
    <source>
        <strain evidence="1">AT1</strain>
    </source>
</reference>
<evidence type="ECO:0000313" key="2">
    <source>
        <dbReference type="Proteomes" id="UP001062846"/>
    </source>
</evidence>
<accession>A0ACC0L931</accession>